<evidence type="ECO:0000313" key="1">
    <source>
        <dbReference type="EMBL" id="KOE97242.1"/>
    </source>
</evidence>
<dbReference type="Proteomes" id="UP000036890">
    <property type="component" value="Unassembled WGS sequence"/>
</dbReference>
<gene>
    <name evidence="1" type="ORF">W7K_21020</name>
</gene>
<dbReference type="EMBL" id="AJLO02000047">
    <property type="protein sequence ID" value="KOE97242.1"/>
    <property type="molecule type" value="Genomic_DNA"/>
</dbReference>
<proteinExistence type="predicted"/>
<protein>
    <submittedName>
        <fullName evidence="1">Energy transducer TonB</fullName>
    </submittedName>
</protein>
<accession>A0A0L8A4D0</accession>
<evidence type="ECO:0000313" key="2">
    <source>
        <dbReference type="Proteomes" id="UP000036890"/>
    </source>
</evidence>
<dbReference type="AlphaFoldDB" id="A0A0L8A4D0"/>
<reference evidence="1 2" key="1">
    <citation type="journal article" date="2012" name="J. Bacteriol.">
        <title>Genome sequence of a novel nicotine-degrading strain, Pseudomonas geniculata N1.</title>
        <authorList>
            <person name="Tang H."/>
            <person name="Yu H."/>
            <person name="Tai C."/>
            <person name="Huang K."/>
            <person name="Liu Y."/>
            <person name="Wang L."/>
            <person name="Yao Y."/>
            <person name="Wu G."/>
            <person name="Xu P."/>
        </authorList>
    </citation>
    <scope>NUCLEOTIDE SEQUENCE [LARGE SCALE GENOMIC DNA]</scope>
    <source>
        <strain evidence="1 2">N1</strain>
    </source>
</reference>
<organism evidence="1 2">
    <name type="scientific">Stenotrophomonas geniculata N1</name>
    <dbReference type="NCBI Taxonomy" id="1167641"/>
    <lineage>
        <taxon>Bacteria</taxon>
        <taxon>Pseudomonadati</taxon>
        <taxon>Pseudomonadota</taxon>
        <taxon>Gammaproteobacteria</taxon>
        <taxon>Lysobacterales</taxon>
        <taxon>Lysobacteraceae</taxon>
        <taxon>Stenotrophomonas</taxon>
    </lineage>
</organism>
<comment type="caution">
    <text evidence="1">The sequence shown here is derived from an EMBL/GenBank/DDBJ whole genome shotgun (WGS) entry which is preliminary data.</text>
</comment>
<name>A0A0L8A4D0_9GAMM</name>
<dbReference type="OrthoDB" id="6049743at2"/>
<sequence>MRQRIARKRVLATTVVLSMVAVVALIASVRPQWRQAVGPPPINLGTARMQAEVMAELIDLRPTPPGKPPEPPIPIKGIFSPMLTGNSGSATTAVPLEDVAPAHFEPRGWEPDMPFAVMEWTAPTCGEGDPAPVCQVRHSVVEWRDDDSAASIQLQQHLESMLQVANRRAVRVPDLAFELAHVRAQRMTWDELQQRRARGIEGCTGGPGNPDLGVVYLQRPVFSQEGNWAMASVASDLCSGGTAMRVLYLLHRRKSGWERIRVEPVRHMSVGHGLWPALAES</sequence>
<dbReference type="RefSeq" id="WP_029379702.1">
    <property type="nucleotide sequence ID" value="NZ_AJLO02000047.1"/>
</dbReference>